<protein>
    <submittedName>
        <fullName evidence="5">Aspartic peptidase domain-containing protein</fullName>
    </submittedName>
</protein>
<feature type="chain" id="PRO_5023002904" evidence="3">
    <location>
        <begin position="25"/>
        <end position="611"/>
    </location>
</feature>
<feature type="domain" description="Peptidase A1" evidence="4">
    <location>
        <begin position="84"/>
        <end position="452"/>
    </location>
</feature>
<evidence type="ECO:0000259" key="4">
    <source>
        <dbReference type="PROSITE" id="PS51767"/>
    </source>
</evidence>
<dbReference type="GO" id="GO:0006508">
    <property type="term" value="P:proteolysis"/>
    <property type="evidence" value="ECO:0007669"/>
    <property type="project" value="InterPro"/>
</dbReference>
<keyword evidence="3" id="KW-0732">Signal</keyword>
<feature type="region of interest" description="Disordered" evidence="2">
    <location>
        <begin position="27"/>
        <end position="58"/>
    </location>
</feature>
<dbReference type="AlphaFoldDB" id="A0A5C3QLV1"/>
<keyword evidence="6" id="KW-1185">Reference proteome</keyword>
<dbReference type="PANTHER" id="PTHR47966">
    <property type="entry name" value="BETA-SITE APP-CLEAVING ENZYME, ISOFORM A-RELATED"/>
    <property type="match status" value="1"/>
</dbReference>
<dbReference type="InterPro" id="IPR034164">
    <property type="entry name" value="Pepsin-like_dom"/>
</dbReference>
<dbReference type="OrthoDB" id="3089at2759"/>
<dbReference type="CDD" id="cd05471">
    <property type="entry name" value="pepsin_like"/>
    <property type="match status" value="1"/>
</dbReference>
<dbReference type="Proteomes" id="UP000305067">
    <property type="component" value="Unassembled WGS sequence"/>
</dbReference>
<evidence type="ECO:0000256" key="1">
    <source>
        <dbReference type="ARBA" id="ARBA00007447"/>
    </source>
</evidence>
<dbReference type="GO" id="GO:0004190">
    <property type="term" value="F:aspartic-type endopeptidase activity"/>
    <property type="evidence" value="ECO:0007669"/>
    <property type="project" value="InterPro"/>
</dbReference>
<evidence type="ECO:0000256" key="3">
    <source>
        <dbReference type="SAM" id="SignalP"/>
    </source>
</evidence>
<dbReference type="Pfam" id="PF00026">
    <property type="entry name" value="Asp"/>
    <property type="match status" value="1"/>
</dbReference>
<evidence type="ECO:0000313" key="6">
    <source>
        <dbReference type="Proteomes" id="UP000305067"/>
    </source>
</evidence>
<accession>A0A5C3QLV1</accession>
<feature type="signal peptide" evidence="3">
    <location>
        <begin position="1"/>
        <end position="24"/>
    </location>
</feature>
<dbReference type="InterPro" id="IPR033121">
    <property type="entry name" value="PEPTIDASE_A1"/>
</dbReference>
<reference evidence="5 6" key="1">
    <citation type="journal article" date="2019" name="Nat. Ecol. Evol.">
        <title>Megaphylogeny resolves global patterns of mushroom evolution.</title>
        <authorList>
            <person name="Varga T."/>
            <person name="Krizsan K."/>
            <person name="Foldi C."/>
            <person name="Dima B."/>
            <person name="Sanchez-Garcia M."/>
            <person name="Sanchez-Ramirez S."/>
            <person name="Szollosi G.J."/>
            <person name="Szarkandi J.G."/>
            <person name="Papp V."/>
            <person name="Albert L."/>
            <person name="Andreopoulos W."/>
            <person name="Angelini C."/>
            <person name="Antonin V."/>
            <person name="Barry K.W."/>
            <person name="Bougher N.L."/>
            <person name="Buchanan P."/>
            <person name="Buyck B."/>
            <person name="Bense V."/>
            <person name="Catcheside P."/>
            <person name="Chovatia M."/>
            <person name="Cooper J."/>
            <person name="Damon W."/>
            <person name="Desjardin D."/>
            <person name="Finy P."/>
            <person name="Geml J."/>
            <person name="Haridas S."/>
            <person name="Hughes K."/>
            <person name="Justo A."/>
            <person name="Karasinski D."/>
            <person name="Kautmanova I."/>
            <person name="Kiss B."/>
            <person name="Kocsube S."/>
            <person name="Kotiranta H."/>
            <person name="LaButti K.M."/>
            <person name="Lechner B.E."/>
            <person name="Liimatainen K."/>
            <person name="Lipzen A."/>
            <person name="Lukacs Z."/>
            <person name="Mihaltcheva S."/>
            <person name="Morgado L.N."/>
            <person name="Niskanen T."/>
            <person name="Noordeloos M.E."/>
            <person name="Ohm R.A."/>
            <person name="Ortiz-Santana B."/>
            <person name="Ovrebo C."/>
            <person name="Racz N."/>
            <person name="Riley R."/>
            <person name="Savchenko A."/>
            <person name="Shiryaev A."/>
            <person name="Soop K."/>
            <person name="Spirin V."/>
            <person name="Szebenyi C."/>
            <person name="Tomsovsky M."/>
            <person name="Tulloss R.E."/>
            <person name="Uehling J."/>
            <person name="Grigoriev I.V."/>
            <person name="Vagvolgyi C."/>
            <person name="Papp T."/>
            <person name="Martin F.M."/>
            <person name="Miettinen O."/>
            <person name="Hibbett D.S."/>
            <person name="Nagy L.G."/>
        </authorList>
    </citation>
    <scope>NUCLEOTIDE SEQUENCE [LARGE SCALE GENOMIC DNA]</scope>
    <source>
        <strain evidence="5 6">CBS 309.79</strain>
    </source>
</reference>
<dbReference type="PANTHER" id="PTHR47966:SF74">
    <property type="entry name" value="AGR407CP"/>
    <property type="match status" value="1"/>
</dbReference>
<dbReference type="EMBL" id="ML178821">
    <property type="protein sequence ID" value="TFL02916.1"/>
    <property type="molecule type" value="Genomic_DNA"/>
</dbReference>
<feature type="compositionally biased region" description="Polar residues" evidence="2">
    <location>
        <begin position="32"/>
        <end position="43"/>
    </location>
</feature>
<proteinExistence type="inferred from homology"/>
<feature type="region of interest" description="Disordered" evidence="2">
    <location>
        <begin position="510"/>
        <end position="585"/>
    </location>
</feature>
<dbReference type="InterPro" id="IPR001461">
    <property type="entry name" value="Aspartic_peptidase_A1"/>
</dbReference>
<dbReference type="STRING" id="1884261.A0A5C3QLV1"/>
<sequence length="611" mass="63410">MEFSLSLRLGLLWLALAALPPLHAAPLRRDAQSNGPASRSSGFRLQRRSGGEGFSVPITRRKPVKRAVDAFGSIGLGDHSDLLYSIPVKYNNAGVTIALNIDTGSADHWVITDQCNTSTCTNSDSARLPSSSVNSTGSEVSMFYGDSTTGTSAHGTVAMETISVAGLAMENQAFGAIDRTDNVAIRFGASGIFGLGFPSGSKIQQAVVTNEFGYIAGNTDSFISNIDTHGPLASRMSMSGGLERDVYAITLQRNQVDVGGEGTMHIGKLPDGVDESLMTWVPVRLYSVADGGMPPPSFARQEVYPFRWEVDIEGVFLNGVEVPQSTATGTSGGRVTALIDTGNSLIRGPRDVVNNILSTVSPSFSGNGQAPPLPCSTPHTLSYQIGGKRFPVDPRDFISPSSNGGAITCVADNLVPTDPPAFGAQFSWSLGDPFFKSNLVAFHFGNNTHPSVDPPMMGFMSLVPDNADDLLRQAVQGAVDNGGVFESRLDLAPTQAAQDLQDITLGAEPTGVQQPAQDAPAPAPTGTSNGSGSSDTPTSNDPPTSNDNPSSDEPNTDSAPSDEGNQDEGGRGEGGSGNAGEAPEGASLRGAVASMWGCLAVVGAVVALTGM</sequence>
<dbReference type="Gene3D" id="2.40.70.10">
    <property type="entry name" value="Acid Proteases"/>
    <property type="match status" value="2"/>
</dbReference>
<dbReference type="InterPro" id="IPR021109">
    <property type="entry name" value="Peptidase_aspartic_dom_sf"/>
</dbReference>
<dbReference type="PROSITE" id="PS51767">
    <property type="entry name" value="PEPTIDASE_A1"/>
    <property type="match status" value="1"/>
</dbReference>
<name>A0A5C3QLV1_9AGAR</name>
<feature type="compositionally biased region" description="Low complexity" evidence="2">
    <location>
        <begin position="513"/>
        <end position="558"/>
    </location>
</feature>
<gene>
    <name evidence="5" type="ORF">BDV98DRAFT_565038</name>
</gene>
<dbReference type="SUPFAM" id="SSF50630">
    <property type="entry name" value="Acid proteases"/>
    <property type="match status" value="1"/>
</dbReference>
<organism evidence="5 6">
    <name type="scientific">Pterulicium gracile</name>
    <dbReference type="NCBI Taxonomy" id="1884261"/>
    <lineage>
        <taxon>Eukaryota</taxon>
        <taxon>Fungi</taxon>
        <taxon>Dikarya</taxon>
        <taxon>Basidiomycota</taxon>
        <taxon>Agaricomycotina</taxon>
        <taxon>Agaricomycetes</taxon>
        <taxon>Agaricomycetidae</taxon>
        <taxon>Agaricales</taxon>
        <taxon>Pleurotineae</taxon>
        <taxon>Pterulaceae</taxon>
        <taxon>Pterulicium</taxon>
    </lineage>
</organism>
<evidence type="ECO:0000313" key="5">
    <source>
        <dbReference type="EMBL" id="TFL02916.1"/>
    </source>
</evidence>
<evidence type="ECO:0000256" key="2">
    <source>
        <dbReference type="SAM" id="MobiDB-lite"/>
    </source>
</evidence>
<comment type="similarity">
    <text evidence="1">Belongs to the peptidase A1 family.</text>
</comment>
<dbReference type="PRINTS" id="PR00792">
    <property type="entry name" value="PEPSIN"/>
</dbReference>